<accession>A0A1J1I7D9</accession>
<dbReference type="AlphaFoldDB" id="A0A1J1I7D9"/>
<name>A0A1J1I7D9_9DIPT</name>
<dbReference type="EMBL" id="CVRI01000043">
    <property type="protein sequence ID" value="CRK96176.1"/>
    <property type="molecule type" value="Genomic_DNA"/>
</dbReference>
<organism evidence="1 2">
    <name type="scientific">Clunio marinus</name>
    <dbReference type="NCBI Taxonomy" id="568069"/>
    <lineage>
        <taxon>Eukaryota</taxon>
        <taxon>Metazoa</taxon>
        <taxon>Ecdysozoa</taxon>
        <taxon>Arthropoda</taxon>
        <taxon>Hexapoda</taxon>
        <taxon>Insecta</taxon>
        <taxon>Pterygota</taxon>
        <taxon>Neoptera</taxon>
        <taxon>Endopterygota</taxon>
        <taxon>Diptera</taxon>
        <taxon>Nematocera</taxon>
        <taxon>Chironomoidea</taxon>
        <taxon>Chironomidae</taxon>
        <taxon>Clunio</taxon>
    </lineage>
</organism>
<keyword evidence="2" id="KW-1185">Reference proteome</keyword>
<evidence type="ECO:0000313" key="1">
    <source>
        <dbReference type="EMBL" id="CRK96176.1"/>
    </source>
</evidence>
<protein>
    <submittedName>
        <fullName evidence="1">CLUMA_CG009605, isoform A</fullName>
    </submittedName>
</protein>
<gene>
    <name evidence="1" type="ORF">CLUMA_CG009605</name>
</gene>
<dbReference type="Proteomes" id="UP000183832">
    <property type="component" value="Unassembled WGS sequence"/>
</dbReference>
<evidence type="ECO:0000313" key="2">
    <source>
        <dbReference type="Proteomes" id="UP000183832"/>
    </source>
</evidence>
<sequence length="82" mass="9750">MLRAIYLDSFSFLTHFAFLNRQEEKEEENSLNKFQLSSPEAAATIKDNFPTPHFHTDMYTTRFEISEKRSISSYQHLKTRET</sequence>
<proteinExistence type="predicted"/>
<reference evidence="1 2" key="1">
    <citation type="submission" date="2015-04" db="EMBL/GenBank/DDBJ databases">
        <authorList>
            <person name="Syromyatnikov M.Y."/>
            <person name="Popov V.N."/>
        </authorList>
    </citation>
    <scope>NUCLEOTIDE SEQUENCE [LARGE SCALE GENOMIC DNA]</scope>
</reference>